<evidence type="ECO:0000313" key="1">
    <source>
        <dbReference type="EMBL" id="MBB5621601.1"/>
    </source>
</evidence>
<organism evidence="1 2">
    <name type="scientific">Pedobacter cryoconitis</name>
    <dbReference type="NCBI Taxonomy" id="188932"/>
    <lineage>
        <taxon>Bacteria</taxon>
        <taxon>Pseudomonadati</taxon>
        <taxon>Bacteroidota</taxon>
        <taxon>Sphingobacteriia</taxon>
        <taxon>Sphingobacteriales</taxon>
        <taxon>Sphingobacteriaceae</taxon>
        <taxon>Pedobacter</taxon>
    </lineage>
</organism>
<reference evidence="1 2" key="1">
    <citation type="submission" date="2020-08" db="EMBL/GenBank/DDBJ databases">
        <title>Genomic Encyclopedia of Type Strains, Phase IV (KMG-V): Genome sequencing to study the core and pangenomes of soil and plant-associated prokaryotes.</title>
        <authorList>
            <person name="Whitman W."/>
        </authorList>
    </citation>
    <scope>NUCLEOTIDE SEQUENCE [LARGE SCALE GENOMIC DNA]</scope>
    <source>
        <strain evidence="1 2">MP7CTX6</strain>
    </source>
</reference>
<protein>
    <submittedName>
        <fullName evidence="1">Uncharacterized protein</fullName>
    </submittedName>
</protein>
<accession>A0A7W8YTN0</accession>
<sequence>MDQGYINAMMLNACIPSYDDKGGESQSGNSPMSFFELGKQIAGVK</sequence>
<dbReference type="Proteomes" id="UP000537718">
    <property type="component" value="Unassembled WGS sequence"/>
</dbReference>
<proteinExistence type="predicted"/>
<dbReference type="EMBL" id="JACHCF010000005">
    <property type="protein sequence ID" value="MBB5621601.1"/>
    <property type="molecule type" value="Genomic_DNA"/>
</dbReference>
<name>A0A7W8YTN0_9SPHI</name>
<gene>
    <name evidence="1" type="ORF">HDE69_002662</name>
</gene>
<comment type="caution">
    <text evidence="1">The sequence shown here is derived from an EMBL/GenBank/DDBJ whole genome shotgun (WGS) entry which is preliminary data.</text>
</comment>
<evidence type="ECO:0000313" key="2">
    <source>
        <dbReference type="Proteomes" id="UP000537718"/>
    </source>
</evidence>
<dbReference type="RefSeq" id="WP_183867555.1">
    <property type="nucleotide sequence ID" value="NZ_JACHCF010000005.1"/>
</dbReference>
<dbReference type="AlphaFoldDB" id="A0A7W8YTN0"/>